<sequence>MSDNMQDKIASHYARASSKSFDPFGSLSDGTRPPKLQANVPAAMAHKTYEGWLDHFERYCARAISSRNKENPYADFAADIPCLWEGPVICTEMPNWGGKCGIPSSLREFQDWKTNNPNKYAGKGMIEHLEVVHNMAGHQLVYTGPDEPEGSERAPANQNETNDIFISFFFPGRTTFNGWDEDENLKHIRQAVMKVGETFISTCQSDHKPYVKNGDIVSARAYVNMLMKEKNEPVLKPQFFRWRSLMRTMAQTEYKSFSIRSKIDLARQVISSNLLDHTKDGVQVGHQFDRITYKKREEWTPVMELTAFLAGIMNNSEKELVKVLEALAEKINCDYNEIDLTKVIANQKFIIGKLERTSGNDMQNICPEKWEIAFMTDSENPIALYNKVMQEESKAVKQSEKERQSYRKFGDRSPRKNKGENRKGWNKKTNRKIVQVNDVNSTDGLLVDGLSGKIYREVKGSRIASHDIARLTRNKVVWMNAQRLSEKFRSDVNKSLKRVKDKAFKSSEPRQGRYRAVDIKDVEVEFYAYAMALEELEQRPFFGEPEPTEEYKGFKESEDEDEDDEESEDSESDDDSGRPEVMSENNRIFRLMLDRSDKHQQVGAIFREQNKITVKFDYLSTDKFGNKIRKNYFLVYDTGANTTLIPESLLIQLQDTKQVVTKKINAKPGAGAGGVAIQLMDVKASFKLTMGKLELTIKDAAVHNGRDQQTILFGMTDWLINKVEFKQVTENEQEITVKGEPLSRLWNYFATEIKEEWNILSQQFRQIETESLIVETSIKNEVDPKNELSSIVFDMAPTRKMNPDSMHTFWRRIEKIYEESLKINTINEVRIDEFNEVLDLSKPADIMFKRKIRKILYKYKSVFGKTQGVVPGSEFVVQGQIKGNPTGKFSMQPFERSSPEVKKQIIEKMNSELAQGVLKILPPDMQAENFMNIFPVKKKDLPGMSVEERMANIRLVSDCSRGINENTKFAKHEMDNIRDCIQKMAPFTESGLIGQCDISAMFFSFKLDRSLWPHFCNRHPEVGTLCYTRLPMGWCQSPSISRDFLARIYYSCNDFLCRYCDDLVFSGRTRDEYLSNLESIMKITHAKNLRFSGKKMALLSKTMKILGKEVSAGKIKIDQHTVNKIITETPETVKTVRQLRTVLGRLAFISDSIPSRVEITHKLAEAAGGKNSKEPIIWTEELKLAFNNMKNTVEKSLVELYPIVEGLETILVCDSSYLATGAFLCQIKDGKRRLIRMYSRKRSDLANRISMSSCLLEISGLVGAVSHFKVDLQLAKTVTRVYTDSRSVEKLYHRLLRGESLCDDLRINTHLLQLMNHELEIIYLEDKSEYIRLADHISRNSSLSQNCTSNGCKVCLAADAPILRTFDLPMREDLQDSKGEQFMFLEHLVPVRKISTYEKTQEIMDDYLWWHEQRSNFETERFLPFNAELLNFAVSRTNPSVLKDHPELSKYDLKDLIADKELLHRIQIRDKRLRAVILAKEDQILPGAKNRPGETARWKMECDNGVVVTHKNFGVRRVKIPVVPERLTNWIAQRIHAENGCTSLTAMLNEAKATIEAPKIKDALKAIIGRCRKCTFFRNLPNTILDLKEYKDLDPTKVGEVVSWDQLTRKSELNKNKQLRYWIIIDHLTAYCKLYPVEGTSTAENNKIALLRAIRDIADSSVANVKVITDGAKCNESLVKDKELEKNNITVIITNAATRSKNNLAILDTRLAKMTKYITMALNDTQDPWLIAQKVEMAHNRLKGTHGYSPYELRSNTCQNTGKALNINWEKLRMYIKKARKMSRKANDKMARKKLVRDPTQFVPFDENDVKASIYGGKLCSPLKLGDIIILSGAFDKNNARPFWRIVQSEEIPTGIDFDNRMVSTIKMDLKKVQKSSRKIWSFDAIKAVSDGRQDLSEDQILKSMHFIPDEFEPLTTRLNE</sequence>
<dbReference type="Gene3D" id="3.30.70.270">
    <property type="match status" value="1"/>
</dbReference>
<accession>E4XEY2</accession>
<dbReference type="PANTHER" id="PTHR33064">
    <property type="entry name" value="POL PROTEIN"/>
    <property type="match status" value="1"/>
</dbReference>
<feature type="compositionally biased region" description="Acidic residues" evidence="3">
    <location>
        <begin position="557"/>
        <end position="574"/>
    </location>
</feature>
<dbReference type="SUPFAM" id="SSF56672">
    <property type="entry name" value="DNA/RNA polymerases"/>
    <property type="match status" value="1"/>
</dbReference>
<dbReference type="Gene3D" id="3.10.10.10">
    <property type="entry name" value="HIV Type 1 Reverse Transcriptase, subunit A, domain 1"/>
    <property type="match status" value="1"/>
</dbReference>
<dbReference type="OrthoDB" id="1729481at2759"/>
<dbReference type="EMBL" id="FN653043">
    <property type="protein sequence ID" value="CBY09628.1"/>
    <property type="molecule type" value="Genomic_DNA"/>
</dbReference>
<feature type="compositionally biased region" description="Basic and acidic residues" evidence="3">
    <location>
        <begin position="395"/>
        <end position="423"/>
    </location>
</feature>
<dbReference type="InterPro" id="IPR043502">
    <property type="entry name" value="DNA/RNA_pol_sf"/>
</dbReference>
<dbReference type="PANTHER" id="PTHR33064:SF37">
    <property type="entry name" value="RIBONUCLEASE H"/>
    <property type="match status" value="1"/>
</dbReference>
<dbReference type="Proteomes" id="UP000001307">
    <property type="component" value="Unassembled WGS sequence"/>
</dbReference>
<evidence type="ECO:0000313" key="7">
    <source>
        <dbReference type="Proteomes" id="UP000001307"/>
    </source>
</evidence>
<keyword evidence="7" id="KW-1185">Reference proteome</keyword>
<evidence type="ECO:0000259" key="4">
    <source>
        <dbReference type="Pfam" id="PF00078"/>
    </source>
</evidence>
<feature type="domain" description="Reverse transcriptase" evidence="4">
    <location>
        <begin position="984"/>
        <end position="1108"/>
    </location>
</feature>
<dbReference type="Pfam" id="PF17919">
    <property type="entry name" value="RT_RNaseH_2"/>
    <property type="match status" value="1"/>
</dbReference>
<dbReference type="EC" id="3.1.26.4" evidence="2"/>
<feature type="region of interest" description="Disordered" evidence="3">
    <location>
        <begin position="395"/>
        <end position="431"/>
    </location>
</feature>
<name>E4XEY2_OIKDI</name>
<evidence type="ECO:0000256" key="3">
    <source>
        <dbReference type="SAM" id="MobiDB-lite"/>
    </source>
</evidence>
<reference evidence="6" key="1">
    <citation type="journal article" date="2010" name="Science">
        <title>Plasticity of animal genome architecture unmasked by rapid evolution of a pelagic tunicate.</title>
        <authorList>
            <person name="Denoeud F."/>
            <person name="Henriet S."/>
            <person name="Mungpakdee S."/>
            <person name="Aury J.M."/>
            <person name="Da Silva C."/>
            <person name="Brinkmann H."/>
            <person name="Mikhaleva J."/>
            <person name="Olsen L.C."/>
            <person name="Jubin C."/>
            <person name="Canestro C."/>
            <person name="Bouquet J.M."/>
            <person name="Danks G."/>
            <person name="Poulain J."/>
            <person name="Campsteijn C."/>
            <person name="Adamski M."/>
            <person name="Cross I."/>
            <person name="Yadetie F."/>
            <person name="Muffato M."/>
            <person name="Louis A."/>
            <person name="Butcher S."/>
            <person name="Tsagkogeorga G."/>
            <person name="Konrad A."/>
            <person name="Singh S."/>
            <person name="Jensen M.F."/>
            <person name="Cong E.H."/>
            <person name="Eikeseth-Otteraa H."/>
            <person name="Noel B."/>
            <person name="Anthouard V."/>
            <person name="Porcel B.M."/>
            <person name="Kachouri-Lafond R."/>
            <person name="Nishino A."/>
            <person name="Ugolini M."/>
            <person name="Chourrout P."/>
            <person name="Nishida H."/>
            <person name="Aasland R."/>
            <person name="Huzurbazar S."/>
            <person name="Westhof E."/>
            <person name="Delsuc F."/>
            <person name="Lehrach H."/>
            <person name="Reinhardt R."/>
            <person name="Weissenbach J."/>
            <person name="Roy S.W."/>
            <person name="Artiguenave F."/>
            <person name="Postlethwait J.H."/>
            <person name="Manak J.R."/>
            <person name="Thompson E.M."/>
            <person name="Jaillon O."/>
            <person name="Du Pasquier L."/>
            <person name="Boudinot P."/>
            <person name="Liberles D.A."/>
            <person name="Volff J.N."/>
            <person name="Philippe H."/>
            <person name="Lenhard B."/>
            <person name="Roest Crollius H."/>
            <person name="Wincker P."/>
            <person name="Chourrout D."/>
        </authorList>
    </citation>
    <scope>NUCLEOTIDE SEQUENCE [LARGE SCALE GENOMIC DNA]</scope>
</reference>
<dbReference type="GO" id="GO:0004523">
    <property type="term" value="F:RNA-DNA hybrid ribonuclease activity"/>
    <property type="evidence" value="ECO:0007669"/>
    <property type="project" value="UniProtKB-EC"/>
</dbReference>
<dbReference type="InterPro" id="IPR000477">
    <property type="entry name" value="RT_dom"/>
</dbReference>
<comment type="similarity">
    <text evidence="1">Belongs to the beta type-B retroviral polymerase family. HERV class-II K(HML-2) pol subfamily.</text>
</comment>
<evidence type="ECO:0000256" key="2">
    <source>
        <dbReference type="ARBA" id="ARBA00012180"/>
    </source>
</evidence>
<dbReference type="InterPro" id="IPR041577">
    <property type="entry name" value="RT_RNaseH_2"/>
</dbReference>
<evidence type="ECO:0000313" key="6">
    <source>
        <dbReference type="EMBL" id="CBY09628.1"/>
    </source>
</evidence>
<feature type="region of interest" description="Disordered" evidence="3">
    <location>
        <begin position="539"/>
        <end position="581"/>
    </location>
</feature>
<gene>
    <name evidence="6" type="ORF">GSOID_T00008759001</name>
</gene>
<proteinExistence type="inferred from homology"/>
<feature type="domain" description="Reverse transcriptase/retrotransposon-derived protein RNase H-like" evidence="5">
    <location>
        <begin position="1178"/>
        <end position="1274"/>
    </location>
</feature>
<evidence type="ECO:0000259" key="5">
    <source>
        <dbReference type="Pfam" id="PF17919"/>
    </source>
</evidence>
<evidence type="ECO:0000256" key="1">
    <source>
        <dbReference type="ARBA" id="ARBA00010879"/>
    </source>
</evidence>
<dbReference type="Pfam" id="PF00078">
    <property type="entry name" value="RVT_1"/>
    <property type="match status" value="1"/>
</dbReference>
<organism evidence="6">
    <name type="scientific">Oikopleura dioica</name>
    <name type="common">Tunicate</name>
    <dbReference type="NCBI Taxonomy" id="34765"/>
    <lineage>
        <taxon>Eukaryota</taxon>
        <taxon>Metazoa</taxon>
        <taxon>Chordata</taxon>
        <taxon>Tunicata</taxon>
        <taxon>Appendicularia</taxon>
        <taxon>Copelata</taxon>
        <taxon>Oikopleuridae</taxon>
        <taxon>Oikopleura</taxon>
    </lineage>
</organism>
<dbReference type="InterPro" id="IPR043128">
    <property type="entry name" value="Rev_trsase/Diguanyl_cyclase"/>
</dbReference>
<dbReference type="InParanoid" id="E4XEY2"/>
<protein>
    <recommendedName>
        <fullName evidence="2">ribonuclease H</fullName>
        <ecNumber evidence="2">3.1.26.4</ecNumber>
    </recommendedName>
</protein>
<dbReference type="InterPro" id="IPR051320">
    <property type="entry name" value="Viral_Replic_Matur_Polypro"/>
</dbReference>